<evidence type="ECO:0000256" key="2">
    <source>
        <dbReference type="ARBA" id="ARBA00022801"/>
    </source>
</evidence>
<comment type="cofactor">
    <cofactor evidence="1">
        <name>Mg(2+)</name>
        <dbReference type="ChEBI" id="CHEBI:18420"/>
    </cofactor>
</comment>
<dbReference type="Gene3D" id="1.20.120.1600">
    <property type="match status" value="1"/>
</dbReference>
<dbReference type="GO" id="GO:0016787">
    <property type="term" value="F:hydrolase activity"/>
    <property type="evidence" value="ECO:0007669"/>
    <property type="project" value="UniProtKB-KW"/>
</dbReference>
<accession>A0AA48GER8</accession>
<dbReference type="GO" id="GO:0044281">
    <property type="term" value="P:small molecule metabolic process"/>
    <property type="evidence" value="ECO:0007669"/>
    <property type="project" value="UniProtKB-ARBA"/>
</dbReference>
<proteinExistence type="predicted"/>
<evidence type="ECO:0000256" key="1">
    <source>
        <dbReference type="ARBA" id="ARBA00001946"/>
    </source>
</evidence>
<gene>
    <name evidence="4" type="ORF">METEAL_03750</name>
</gene>
<keyword evidence="3" id="KW-0460">Magnesium</keyword>
<evidence type="ECO:0000256" key="3">
    <source>
        <dbReference type="ARBA" id="ARBA00022842"/>
    </source>
</evidence>
<dbReference type="EMBL" id="AP027080">
    <property type="protein sequence ID" value="BDU71201.1"/>
    <property type="molecule type" value="Genomic_DNA"/>
</dbReference>
<keyword evidence="5" id="KW-1185">Reference proteome</keyword>
<dbReference type="NCBIfam" id="TIGR01549">
    <property type="entry name" value="HAD-SF-IA-v1"/>
    <property type="match status" value="1"/>
</dbReference>
<organism evidence="4 5">
    <name type="scientific">Mesoterricola silvestris</name>
    <dbReference type="NCBI Taxonomy" id="2927979"/>
    <lineage>
        <taxon>Bacteria</taxon>
        <taxon>Pseudomonadati</taxon>
        <taxon>Acidobacteriota</taxon>
        <taxon>Holophagae</taxon>
        <taxon>Holophagales</taxon>
        <taxon>Holophagaceae</taxon>
        <taxon>Mesoterricola</taxon>
    </lineage>
</organism>
<protein>
    <submittedName>
        <fullName evidence="4">HAD family hydrolase</fullName>
    </submittedName>
</protein>
<dbReference type="RefSeq" id="WP_316414086.1">
    <property type="nucleotide sequence ID" value="NZ_AP027080.1"/>
</dbReference>
<dbReference type="Pfam" id="PF00702">
    <property type="entry name" value="Hydrolase"/>
    <property type="match status" value="1"/>
</dbReference>
<dbReference type="InterPro" id="IPR051400">
    <property type="entry name" value="HAD-like_hydrolase"/>
</dbReference>
<dbReference type="KEGG" id="msil:METEAL_03750"/>
<evidence type="ECO:0000313" key="5">
    <source>
        <dbReference type="Proteomes" id="UP001238179"/>
    </source>
</evidence>
<sequence>MIRAVVFDLWNTLVHSRHGDPFRHLQRLLDDEQKKRYPELRREAMDRPHPDARTFLAGWMDRLSLSGTQMLAMAEVFQTAADDAAWFPEALEAVEGTRKLARVGLLSNTQSFDMEFLERLGLERTLPTRCLSAHTGHLKPEPGAFRHMEKRLGLFPGEIAMVGDSWRDDVTGALEAGWTAIWVNRPGHPRPGDVPGEDLVEIPDLSLVPRVVENLQKGARCGTCLG</sequence>
<dbReference type="SUPFAM" id="SSF56784">
    <property type="entry name" value="HAD-like"/>
    <property type="match status" value="1"/>
</dbReference>
<dbReference type="Gene3D" id="3.40.50.1000">
    <property type="entry name" value="HAD superfamily/HAD-like"/>
    <property type="match status" value="1"/>
</dbReference>
<keyword evidence="2 4" id="KW-0378">Hydrolase</keyword>
<dbReference type="PANTHER" id="PTHR46470">
    <property type="entry name" value="N-ACYLNEURAMINATE-9-PHOSPHATASE"/>
    <property type="match status" value="1"/>
</dbReference>
<evidence type="ECO:0000313" key="4">
    <source>
        <dbReference type="EMBL" id="BDU71201.1"/>
    </source>
</evidence>
<dbReference type="InterPro" id="IPR036412">
    <property type="entry name" value="HAD-like_sf"/>
</dbReference>
<dbReference type="PANTHER" id="PTHR46470:SF4">
    <property type="entry name" value="5-AMINO-6-(5-PHOSPHO-D-RIBITYLAMINO)URACIL PHOSPHATASE YIGB"/>
    <property type="match status" value="1"/>
</dbReference>
<dbReference type="InterPro" id="IPR023214">
    <property type="entry name" value="HAD_sf"/>
</dbReference>
<reference evidence="5" key="1">
    <citation type="journal article" date="2023" name="Int. J. Syst. Evol. Microbiol.">
        <title>Mesoterricola silvestris gen. nov., sp. nov., Mesoterricola sediminis sp. nov., Geothrix oryzae sp. nov., Geothrix edaphica sp. nov., Geothrix rubra sp. nov., and Geothrix limicola sp. nov., six novel members of Acidobacteriota isolated from soils.</title>
        <authorList>
            <person name="Itoh H."/>
            <person name="Sugisawa Y."/>
            <person name="Mise K."/>
            <person name="Xu Z."/>
            <person name="Kuniyasu M."/>
            <person name="Ushijima N."/>
            <person name="Kawano K."/>
            <person name="Kobayashi E."/>
            <person name="Shiratori Y."/>
            <person name="Masuda Y."/>
            <person name="Senoo K."/>
        </authorList>
    </citation>
    <scope>NUCLEOTIDE SEQUENCE [LARGE SCALE GENOMIC DNA]</scope>
    <source>
        <strain evidence="5">W79</strain>
    </source>
</reference>
<dbReference type="SFLD" id="SFLDS00003">
    <property type="entry name" value="Haloacid_Dehalogenase"/>
    <property type="match status" value="1"/>
</dbReference>
<dbReference type="InterPro" id="IPR006439">
    <property type="entry name" value="HAD-SF_hydro_IA"/>
</dbReference>
<dbReference type="Proteomes" id="UP001238179">
    <property type="component" value="Chromosome"/>
</dbReference>
<dbReference type="SFLD" id="SFLDG01129">
    <property type="entry name" value="C1.5:_HAD__Beta-PGM__Phosphata"/>
    <property type="match status" value="1"/>
</dbReference>
<dbReference type="AlphaFoldDB" id="A0AA48GER8"/>
<name>A0AA48GER8_9BACT</name>